<feature type="coiled-coil region" evidence="1">
    <location>
        <begin position="248"/>
        <end position="275"/>
    </location>
</feature>
<dbReference type="eggNOG" id="COG1538">
    <property type="taxonomic scope" value="Bacteria"/>
</dbReference>
<dbReference type="PANTHER" id="PTHR30203">
    <property type="entry name" value="OUTER MEMBRANE CATION EFFLUX PROTEIN"/>
    <property type="match status" value="1"/>
</dbReference>
<reference evidence="3" key="1">
    <citation type="submission" date="2013-01" db="EMBL/GenBank/DDBJ databases">
        <title>Genome assembly of Mariniradius saccharolyticus AK6.</title>
        <authorList>
            <person name="Vaidya B."/>
            <person name="Khatri I."/>
            <person name="Tanuku N.R.S."/>
            <person name="Subramanian S."/>
            <person name="Pinnaka A."/>
        </authorList>
    </citation>
    <scope>NUCLEOTIDE SEQUENCE [LARGE SCALE GENOMIC DNA]</scope>
    <source>
        <strain evidence="3">AK6</strain>
    </source>
</reference>
<accession>M7X6A3</accession>
<protein>
    <submittedName>
        <fullName evidence="3">Heavy metal RND efflux outer membrane protein, CzcC family</fullName>
    </submittedName>
</protein>
<dbReference type="InParanoid" id="M7X6A3"/>
<organism evidence="3 4">
    <name type="scientific">Mariniradius saccharolyticus AK6</name>
    <dbReference type="NCBI Taxonomy" id="1239962"/>
    <lineage>
        <taxon>Bacteria</taxon>
        <taxon>Pseudomonadati</taxon>
        <taxon>Bacteroidota</taxon>
        <taxon>Cytophagia</taxon>
        <taxon>Cytophagales</taxon>
        <taxon>Cyclobacteriaceae</taxon>
        <taxon>Mariniradius</taxon>
    </lineage>
</organism>
<feature type="compositionally biased region" description="Low complexity" evidence="2">
    <location>
        <begin position="222"/>
        <end position="234"/>
    </location>
</feature>
<keyword evidence="4" id="KW-1185">Reference proteome</keyword>
<gene>
    <name evidence="3" type="ORF">C943_00237</name>
</gene>
<dbReference type="Gene3D" id="1.20.1600.10">
    <property type="entry name" value="Outer membrane efflux proteins (OEP)"/>
    <property type="match status" value="2"/>
</dbReference>
<comment type="caution">
    <text evidence="3">The sequence shown here is derived from an EMBL/GenBank/DDBJ whole genome shotgun (WGS) entry which is preliminary data.</text>
</comment>
<dbReference type="EMBL" id="AMZY02000010">
    <property type="protein sequence ID" value="EMS32960.1"/>
    <property type="molecule type" value="Genomic_DNA"/>
</dbReference>
<evidence type="ECO:0000313" key="4">
    <source>
        <dbReference type="Proteomes" id="UP000010953"/>
    </source>
</evidence>
<dbReference type="AlphaFoldDB" id="M7X6A3"/>
<evidence type="ECO:0000256" key="1">
    <source>
        <dbReference type="SAM" id="Coils"/>
    </source>
</evidence>
<dbReference type="STRING" id="1239962.C943_00237"/>
<dbReference type="PANTHER" id="PTHR30203:SF24">
    <property type="entry name" value="BLR4935 PROTEIN"/>
    <property type="match status" value="1"/>
</dbReference>
<dbReference type="Proteomes" id="UP000010953">
    <property type="component" value="Unassembled WGS sequence"/>
</dbReference>
<dbReference type="SUPFAM" id="SSF56954">
    <property type="entry name" value="Outer membrane efflux proteins (OEP)"/>
    <property type="match status" value="2"/>
</dbReference>
<proteinExistence type="predicted"/>
<dbReference type="InterPro" id="IPR010131">
    <property type="entry name" value="MdtP/NodT-like"/>
</dbReference>
<dbReference type="GO" id="GO:0015562">
    <property type="term" value="F:efflux transmembrane transporter activity"/>
    <property type="evidence" value="ECO:0007669"/>
    <property type="project" value="InterPro"/>
</dbReference>
<sequence>MEFWQKTEKIIDMMDRHIIRKVAARVMIVAGLGWICVQSTVQAQEGLPEYLEMAMQNNPAIQASFKQYEAALEKVNQKGALPDPQFSAGIFLRPMELLMGNQRAEMSLMQMFPWFGMNRVQKDEAMLMAEAKFHAFREEKNRLAFQVKEAYYQMLLLESNIDVTSENLELLHIMEELALIKYQGGEVSAAATSLQNAMRSGPSGPKSAPRQDGMGMGNQGNAASAPMPAQSQAMNSMESTGSGKMTDIMRIQVQKMALENEIKQASESLRALKIRFNQLIGRPYQSDVRLLFPDISASTMMLDNSDSIWVNNPMLNMLEKEGQAYRAQAEMAKLEGRPMMGLGLNYMVFSPRPESGMIGGMDGMEYMPSGMGNNMVMPMVTLSLPIYRKKYKSMQREAELWRDNATLQKQSVLENLETGFEAELVAFQNAQRTQMLLQEQVKMTRQILEIQVTSYASGEGRLEDILSIMKELIAFDQEFTNSMVEAHTALARLEALIGI</sequence>
<evidence type="ECO:0000313" key="3">
    <source>
        <dbReference type="EMBL" id="EMS32960.1"/>
    </source>
</evidence>
<evidence type="ECO:0000256" key="2">
    <source>
        <dbReference type="SAM" id="MobiDB-lite"/>
    </source>
</evidence>
<keyword evidence="1" id="KW-0175">Coiled coil</keyword>
<feature type="region of interest" description="Disordered" evidence="2">
    <location>
        <begin position="194"/>
        <end position="242"/>
    </location>
</feature>
<name>M7X6A3_9BACT</name>